<evidence type="ECO:0000259" key="1">
    <source>
        <dbReference type="Pfam" id="PF13406"/>
    </source>
</evidence>
<sequence>MKISQTARTGFSVVLAMLACGISPAMTMAEENITEADFQRIGSMYGVSPYLLLAVSIIESQGGRVLGIHEVRNVVNNKQLKYLQRIADRTNRDISEFKGSRAGAMGYMQIVPSTFYTYAQDGNGDGVKDPLNHLDSLATAAYFLARSIATKGGLRPAIKLYNNSNAYCNQVLALSKHLELENTFAARQ</sequence>
<gene>
    <name evidence="2" type="ORF">CSA56_06435</name>
</gene>
<organism evidence="2 3">
    <name type="scientific">candidate division KSB3 bacterium</name>
    <dbReference type="NCBI Taxonomy" id="2044937"/>
    <lineage>
        <taxon>Bacteria</taxon>
        <taxon>candidate division KSB3</taxon>
    </lineage>
</organism>
<evidence type="ECO:0000313" key="2">
    <source>
        <dbReference type="EMBL" id="PIE34891.1"/>
    </source>
</evidence>
<dbReference type="PROSITE" id="PS51257">
    <property type="entry name" value="PROKAR_LIPOPROTEIN"/>
    <property type="match status" value="1"/>
</dbReference>
<comment type="caution">
    <text evidence="2">The sequence shown here is derived from an EMBL/GenBank/DDBJ whole genome shotgun (WGS) entry which is preliminary data.</text>
</comment>
<feature type="domain" description="Transglycosylase SLT" evidence="1">
    <location>
        <begin position="35"/>
        <end position="147"/>
    </location>
</feature>
<dbReference type="PANTHER" id="PTHR30163:SF8">
    <property type="entry name" value="LYTIC MUREIN TRANSGLYCOSYLASE"/>
    <property type="match status" value="1"/>
</dbReference>
<dbReference type="AlphaFoldDB" id="A0A2G6KGU8"/>
<proteinExistence type="predicted"/>
<dbReference type="Gene3D" id="1.10.8.350">
    <property type="entry name" value="Bacterial muramidase"/>
    <property type="match status" value="1"/>
</dbReference>
<dbReference type="GO" id="GO:0008933">
    <property type="term" value="F:peptidoglycan lytic transglycosylase activity"/>
    <property type="evidence" value="ECO:0007669"/>
    <property type="project" value="TreeGrafter"/>
</dbReference>
<dbReference type="InterPro" id="IPR043426">
    <property type="entry name" value="MltB-like"/>
</dbReference>
<evidence type="ECO:0000313" key="3">
    <source>
        <dbReference type="Proteomes" id="UP000230821"/>
    </source>
</evidence>
<protein>
    <recommendedName>
        <fullName evidence="1">Transglycosylase SLT domain-containing protein</fullName>
    </recommendedName>
</protein>
<name>A0A2G6KGU8_9BACT</name>
<dbReference type="InterPro" id="IPR023346">
    <property type="entry name" value="Lysozyme-like_dom_sf"/>
</dbReference>
<accession>A0A2G6KGU8</accession>
<dbReference type="InterPro" id="IPR031304">
    <property type="entry name" value="SLT_2"/>
</dbReference>
<dbReference type="CDD" id="cd13399">
    <property type="entry name" value="Slt35-like"/>
    <property type="match status" value="1"/>
</dbReference>
<dbReference type="EMBL" id="PDSK01000072">
    <property type="protein sequence ID" value="PIE34891.1"/>
    <property type="molecule type" value="Genomic_DNA"/>
</dbReference>
<dbReference type="PANTHER" id="PTHR30163">
    <property type="entry name" value="MEMBRANE-BOUND LYTIC MUREIN TRANSGLYCOSYLASE B"/>
    <property type="match status" value="1"/>
</dbReference>
<dbReference type="Pfam" id="PF13406">
    <property type="entry name" value="SLT_2"/>
    <property type="match status" value="1"/>
</dbReference>
<dbReference type="GO" id="GO:0009253">
    <property type="term" value="P:peptidoglycan catabolic process"/>
    <property type="evidence" value="ECO:0007669"/>
    <property type="project" value="TreeGrafter"/>
</dbReference>
<dbReference type="Proteomes" id="UP000230821">
    <property type="component" value="Unassembled WGS sequence"/>
</dbReference>
<dbReference type="SUPFAM" id="SSF53955">
    <property type="entry name" value="Lysozyme-like"/>
    <property type="match status" value="1"/>
</dbReference>
<reference evidence="2 3" key="1">
    <citation type="submission" date="2017-10" db="EMBL/GenBank/DDBJ databases">
        <title>Novel microbial diversity and functional potential in the marine mammal oral microbiome.</title>
        <authorList>
            <person name="Dudek N.K."/>
            <person name="Sun C.L."/>
            <person name="Burstein D."/>
            <person name="Kantor R.S."/>
            <person name="Aliaga Goltsman D.S."/>
            <person name="Bik E.M."/>
            <person name="Thomas B.C."/>
            <person name="Banfield J.F."/>
            <person name="Relman D.A."/>
        </authorList>
    </citation>
    <scope>NUCLEOTIDE SEQUENCE [LARGE SCALE GENOMIC DNA]</scope>
    <source>
        <strain evidence="2">DOLJORAL78_47_16</strain>
    </source>
</reference>